<dbReference type="Proteomes" id="UP000184267">
    <property type="component" value="Unassembled WGS sequence"/>
</dbReference>
<comment type="caution">
    <text evidence="1">The sequence shown here is derived from an EMBL/GenBank/DDBJ whole genome shotgun (WGS) entry which is preliminary data.</text>
</comment>
<keyword evidence="2" id="KW-1185">Reference proteome</keyword>
<protein>
    <recommendedName>
        <fullName evidence="3">F-box domain-containing protein</fullName>
    </recommendedName>
</protein>
<evidence type="ECO:0008006" key="3">
    <source>
        <dbReference type="Google" id="ProtNLM"/>
    </source>
</evidence>
<name>A0A1M2W6T8_TRAPU</name>
<dbReference type="EMBL" id="MNAD01000149">
    <property type="protein sequence ID" value="OJT15567.1"/>
    <property type="molecule type" value="Genomic_DNA"/>
</dbReference>
<dbReference type="AlphaFoldDB" id="A0A1M2W6T8"/>
<accession>A0A1M2W6T8</accession>
<sequence>MPEDRLDKTLSAVLTAALENCQEVLQSNVAHTSNFQVNTRSTLNTRRSSDRLLPAEILIISFQYVLDAVSMSAVAEGCIWESAFRTSPVLRTLSRVSRVWRHLILNLPSVWTVISDYHPDAFMAYVERSRDRPISVHLGLSGLEQGFPELGLRLRELRGRLSELYWTTNRPLVSKVEDLKFRAPLLEVLYISHDYTDPDDMDDDDNTGCDTPILFKGYVPNLRRFHLAAVGWLPGNHFESLTHLCLNYIFHPVKFSDIIGLLSRCPQLVHLVFIAIVVSSEHDNQIPPLQPPELWHPPLLPNLRRLSFDHTPAGVVNDYLRFLAPRHPHFALQVRHIPREDSIDLTAVGISQLSPVFSAPLTHLAYIRPHWHSHISIAASGPHSALRFDTDPVHIDDKAWSWEKPYVWAFEQLHKLSIAAHVKVFYFGFYDGREPGRLITEYIMNLPALEQLVVYTDDLSRALRGLYNHNALAWGPQRTEWGVRQLDIVVVPDITAARQRNFFEPFDGVDPDAYWELNIEKVCIHSPFDEALFEGPLDALRELVPLQEYYQGSAGPRIPFPEVCYEPAANADWTGAGWDFPN</sequence>
<reference evidence="1 2" key="1">
    <citation type="submission" date="2016-10" db="EMBL/GenBank/DDBJ databases">
        <title>Genome sequence of the basidiomycete white-rot fungus Trametes pubescens.</title>
        <authorList>
            <person name="Makela M.R."/>
            <person name="Granchi Z."/>
            <person name="Peng M."/>
            <person name="De Vries R.P."/>
            <person name="Grigoriev I."/>
            <person name="Riley R."/>
            <person name="Hilden K."/>
        </authorList>
    </citation>
    <scope>NUCLEOTIDE SEQUENCE [LARGE SCALE GENOMIC DNA]</scope>
    <source>
        <strain evidence="1 2">FBCC735</strain>
    </source>
</reference>
<organism evidence="1 2">
    <name type="scientific">Trametes pubescens</name>
    <name type="common">White-rot fungus</name>
    <dbReference type="NCBI Taxonomy" id="154538"/>
    <lineage>
        <taxon>Eukaryota</taxon>
        <taxon>Fungi</taxon>
        <taxon>Dikarya</taxon>
        <taxon>Basidiomycota</taxon>
        <taxon>Agaricomycotina</taxon>
        <taxon>Agaricomycetes</taxon>
        <taxon>Polyporales</taxon>
        <taxon>Polyporaceae</taxon>
        <taxon>Trametes</taxon>
    </lineage>
</organism>
<evidence type="ECO:0000313" key="2">
    <source>
        <dbReference type="Proteomes" id="UP000184267"/>
    </source>
</evidence>
<gene>
    <name evidence="1" type="ORF">TRAPUB_6314</name>
</gene>
<dbReference type="STRING" id="154538.A0A1M2W6T8"/>
<proteinExistence type="predicted"/>
<dbReference type="OMA" id="RHIPRED"/>
<dbReference type="OrthoDB" id="2728233at2759"/>
<evidence type="ECO:0000313" key="1">
    <source>
        <dbReference type="EMBL" id="OJT15567.1"/>
    </source>
</evidence>